<accession>A0A1D2NJX2</accession>
<organism evidence="2 3">
    <name type="scientific">Orchesella cincta</name>
    <name type="common">Springtail</name>
    <name type="synonym">Podura cincta</name>
    <dbReference type="NCBI Taxonomy" id="48709"/>
    <lineage>
        <taxon>Eukaryota</taxon>
        <taxon>Metazoa</taxon>
        <taxon>Ecdysozoa</taxon>
        <taxon>Arthropoda</taxon>
        <taxon>Hexapoda</taxon>
        <taxon>Collembola</taxon>
        <taxon>Entomobryomorpha</taxon>
        <taxon>Entomobryoidea</taxon>
        <taxon>Orchesellidae</taxon>
        <taxon>Orchesellinae</taxon>
        <taxon>Orchesella</taxon>
    </lineage>
</organism>
<feature type="non-terminal residue" evidence="2">
    <location>
        <position position="1"/>
    </location>
</feature>
<feature type="compositionally biased region" description="Polar residues" evidence="1">
    <location>
        <begin position="36"/>
        <end position="45"/>
    </location>
</feature>
<comment type="caution">
    <text evidence="2">The sequence shown here is derived from an EMBL/GenBank/DDBJ whole genome shotgun (WGS) entry which is preliminary data.</text>
</comment>
<proteinExistence type="predicted"/>
<feature type="compositionally biased region" description="Basic residues" evidence="1">
    <location>
        <begin position="46"/>
        <end position="56"/>
    </location>
</feature>
<dbReference type="EMBL" id="LJIJ01000023">
    <property type="protein sequence ID" value="ODN05405.1"/>
    <property type="molecule type" value="Genomic_DNA"/>
</dbReference>
<name>A0A1D2NJX2_ORCCI</name>
<evidence type="ECO:0000256" key="1">
    <source>
        <dbReference type="SAM" id="MobiDB-lite"/>
    </source>
</evidence>
<evidence type="ECO:0000313" key="2">
    <source>
        <dbReference type="EMBL" id="ODN05405.1"/>
    </source>
</evidence>
<dbReference type="Proteomes" id="UP000094527">
    <property type="component" value="Unassembled WGS sequence"/>
</dbReference>
<keyword evidence="3" id="KW-1185">Reference proteome</keyword>
<protein>
    <submittedName>
        <fullName evidence="2">Uncharacterized protein</fullName>
    </submittedName>
</protein>
<gene>
    <name evidence="2" type="ORF">Ocin01_01234</name>
</gene>
<dbReference type="AlphaFoldDB" id="A0A1D2NJX2"/>
<feature type="compositionally biased region" description="Acidic residues" evidence="1">
    <location>
        <begin position="1"/>
        <end position="10"/>
    </location>
</feature>
<reference evidence="2 3" key="1">
    <citation type="journal article" date="2016" name="Genome Biol. Evol.">
        <title>Gene Family Evolution Reflects Adaptation to Soil Environmental Stressors in the Genome of the Collembolan Orchesella cincta.</title>
        <authorList>
            <person name="Faddeeva-Vakhrusheva A."/>
            <person name="Derks M.F."/>
            <person name="Anvar S.Y."/>
            <person name="Agamennone V."/>
            <person name="Suring W."/>
            <person name="Smit S."/>
            <person name="van Straalen N.M."/>
            <person name="Roelofs D."/>
        </authorList>
    </citation>
    <scope>NUCLEOTIDE SEQUENCE [LARGE SCALE GENOMIC DNA]</scope>
    <source>
        <tissue evidence="2">Mixed pool</tissue>
    </source>
</reference>
<evidence type="ECO:0000313" key="3">
    <source>
        <dbReference type="Proteomes" id="UP000094527"/>
    </source>
</evidence>
<feature type="region of interest" description="Disordered" evidence="1">
    <location>
        <begin position="1"/>
        <end position="77"/>
    </location>
</feature>
<sequence length="218" mass="24956">KYSMIDDDIPTAETAPLLHNTRRRRSESYTEGYPGSTDNLSPLNHSKTKKHKKKRWNSSMTPSSSPFLEPEPSPKIPDHQTQIKIRVLRPPQTSFENLYQEIVQETAAAMIDISSSRPTNTNLCSSSSREYTYRVNHYQFTLRKVPKTVIPDFQCLLTDVDEKYSEPFDEGVPIATDDIRLMDESLNEIISAMEEFEVQNTDDIVVNFPMPANTILAR</sequence>